<keyword evidence="1" id="KW-1133">Transmembrane helix</keyword>
<dbReference type="EMBL" id="FQVB01000046">
    <property type="protein sequence ID" value="SHG16796.1"/>
    <property type="molecule type" value="Genomic_DNA"/>
</dbReference>
<dbReference type="STRING" id="1121391.SAMN02745206_03386"/>
<dbReference type="AlphaFoldDB" id="A0A1M5HLF2"/>
<gene>
    <name evidence="2" type="ORF">SAMN02745206_03386</name>
</gene>
<feature type="transmembrane region" description="Helical" evidence="1">
    <location>
        <begin position="48"/>
        <end position="71"/>
    </location>
</feature>
<dbReference type="RefSeq" id="WP_073041610.1">
    <property type="nucleotide sequence ID" value="NZ_FQVB01000046.1"/>
</dbReference>
<sequence>MALMISKEKGQVPWVSLAAVGVGYTLIVFLVQVKVIAPLDSPHFRLNLMVPVCVEIASLVPTSGALAWAFLWGYVVDAFSGRFWGGHVGSYLFAVGLQGFAARHLDMGRLQYRVLVVGVCVVAQGLLLAGAALGAGRLASTFMTILAQGGLSLLVAPLVMVPVRAILGVDEA</sequence>
<feature type="transmembrane region" description="Helical" evidence="1">
    <location>
        <begin position="145"/>
        <end position="167"/>
    </location>
</feature>
<evidence type="ECO:0000313" key="3">
    <source>
        <dbReference type="Proteomes" id="UP000184076"/>
    </source>
</evidence>
<evidence type="ECO:0000256" key="1">
    <source>
        <dbReference type="SAM" id="Phobius"/>
    </source>
</evidence>
<feature type="transmembrane region" description="Helical" evidence="1">
    <location>
        <begin position="83"/>
        <end position="102"/>
    </location>
</feature>
<reference evidence="3" key="1">
    <citation type="submission" date="2016-11" db="EMBL/GenBank/DDBJ databases">
        <authorList>
            <person name="Varghese N."/>
            <person name="Submissions S."/>
        </authorList>
    </citation>
    <scope>NUCLEOTIDE SEQUENCE [LARGE SCALE GENOMIC DNA]</scope>
    <source>
        <strain evidence="3">DSM 9756</strain>
    </source>
</reference>
<feature type="transmembrane region" description="Helical" evidence="1">
    <location>
        <begin position="114"/>
        <end position="133"/>
    </location>
</feature>
<keyword evidence="1" id="KW-0472">Membrane</keyword>
<keyword evidence="3" id="KW-1185">Reference proteome</keyword>
<organism evidence="2 3">
    <name type="scientific">Desulfacinum infernum DSM 9756</name>
    <dbReference type="NCBI Taxonomy" id="1121391"/>
    <lineage>
        <taxon>Bacteria</taxon>
        <taxon>Pseudomonadati</taxon>
        <taxon>Thermodesulfobacteriota</taxon>
        <taxon>Syntrophobacteria</taxon>
        <taxon>Syntrophobacterales</taxon>
        <taxon>Syntrophobacteraceae</taxon>
        <taxon>Desulfacinum</taxon>
    </lineage>
</organism>
<accession>A0A1M5HLF2</accession>
<evidence type="ECO:0008006" key="4">
    <source>
        <dbReference type="Google" id="ProtNLM"/>
    </source>
</evidence>
<keyword evidence="1" id="KW-0812">Transmembrane</keyword>
<proteinExistence type="predicted"/>
<evidence type="ECO:0000313" key="2">
    <source>
        <dbReference type="EMBL" id="SHG16796.1"/>
    </source>
</evidence>
<dbReference type="Proteomes" id="UP000184076">
    <property type="component" value="Unassembled WGS sequence"/>
</dbReference>
<protein>
    <recommendedName>
        <fullName evidence="4">Rod shape-determining protein MreD</fullName>
    </recommendedName>
</protein>
<name>A0A1M5HLF2_9BACT</name>
<feature type="transmembrane region" description="Helical" evidence="1">
    <location>
        <begin position="12"/>
        <end position="36"/>
    </location>
</feature>